<name>A0ABX2FUW2_9BACT</name>
<keyword evidence="2" id="KW-1185">Reference proteome</keyword>
<protein>
    <submittedName>
        <fullName evidence="1">Uncharacterized protein</fullName>
    </submittedName>
</protein>
<dbReference type="RefSeq" id="WP_173811736.1">
    <property type="nucleotide sequence ID" value="NZ_JABSNP010000023.1"/>
</dbReference>
<dbReference type="EMBL" id="JABSNP010000023">
    <property type="protein sequence ID" value="NRT20971.1"/>
    <property type="molecule type" value="Genomic_DNA"/>
</dbReference>
<dbReference type="Proteomes" id="UP000779507">
    <property type="component" value="Unassembled WGS sequence"/>
</dbReference>
<gene>
    <name evidence="1" type="ORF">HNP98_003816</name>
</gene>
<proteinExistence type="predicted"/>
<accession>A0ABX2FUW2</accession>
<comment type="caution">
    <text evidence="1">The sequence shown here is derived from an EMBL/GenBank/DDBJ whole genome shotgun (WGS) entry which is preliminary data.</text>
</comment>
<evidence type="ECO:0000313" key="1">
    <source>
        <dbReference type="EMBL" id="NRT20971.1"/>
    </source>
</evidence>
<sequence length="281" mass="31262">MIRGDKKDSDILRRYCGALIDNIEATGESFDSADLTQRTYLNLLRRIQYSLLGVAVQLERWPAIVELKLPISLVFRTALTDALTGLYLATFHADPVAFQNELLVLDADYVKFVKTIIENTDLEMPGASAADVAQETQARWANLQQKASHLLREAGSNDLKSAQVLRATSDPALFHVPGNFARRLGEKEMFEQIKAHPDTRHLAYFYLVQRHLSQQHHYAPANSDFIELPPAYDCAYWFKSLASISEIAGALAGLLGASTPVLNSFRSSQAALLDLLADRAE</sequence>
<reference evidence="1 2" key="1">
    <citation type="submission" date="2020-05" db="EMBL/GenBank/DDBJ databases">
        <title>Genomic Encyclopedia of Type Strains, Phase IV (KMG-V): Genome sequencing to study the core and pangenomes of soil and plant-associated prokaryotes.</title>
        <authorList>
            <person name="Whitman W."/>
        </authorList>
    </citation>
    <scope>NUCLEOTIDE SEQUENCE [LARGE SCALE GENOMIC DNA]</scope>
    <source>
        <strain evidence="1 2">9A</strain>
    </source>
</reference>
<evidence type="ECO:0000313" key="2">
    <source>
        <dbReference type="Proteomes" id="UP000779507"/>
    </source>
</evidence>
<organism evidence="1 2">
    <name type="scientific">Hymenobacter caeli</name>
    <dbReference type="NCBI Taxonomy" id="2735894"/>
    <lineage>
        <taxon>Bacteria</taxon>
        <taxon>Pseudomonadati</taxon>
        <taxon>Bacteroidota</taxon>
        <taxon>Cytophagia</taxon>
        <taxon>Cytophagales</taxon>
        <taxon>Hymenobacteraceae</taxon>
        <taxon>Hymenobacter</taxon>
    </lineage>
</organism>